<dbReference type="GO" id="GO:0046872">
    <property type="term" value="F:metal ion binding"/>
    <property type="evidence" value="ECO:0007669"/>
    <property type="project" value="UniProtKB-KW"/>
</dbReference>
<evidence type="ECO:0000256" key="6">
    <source>
        <dbReference type="ARBA" id="ARBA00022741"/>
    </source>
</evidence>
<organism evidence="12 13">
    <name type="scientific">Triparma columacea</name>
    <dbReference type="NCBI Taxonomy" id="722753"/>
    <lineage>
        <taxon>Eukaryota</taxon>
        <taxon>Sar</taxon>
        <taxon>Stramenopiles</taxon>
        <taxon>Ochrophyta</taxon>
        <taxon>Bolidophyceae</taxon>
        <taxon>Parmales</taxon>
        <taxon>Triparmaceae</taxon>
        <taxon>Triparma</taxon>
    </lineage>
</organism>
<evidence type="ECO:0000256" key="10">
    <source>
        <dbReference type="SAM" id="MobiDB-lite"/>
    </source>
</evidence>
<dbReference type="PROSITE" id="PS00888">
    <property type="entry name" value="CNMP_BINDING_1"/>
    <property type="match status" value="1"/>
</dbReference>
<keyword evidence="5" id="KW-0677">Repeat</keyword>
<dbReference type="CDD" id="cd00038">
    <property type="entry name" value="CAP_ED"/>
    <property type="match status" value="2"/>
</dbReference>
<dbReference type="AlphaFoldDB" id="A0A9W7L415"/>
<dbReference type="GO" id="GO:0016787">
    <property type="term" value="F:hydrolase activity"/>
    <property type="evidence" value="ECO:0007669"/>
    <property type="project" value="UniProtKB-KW"/>
</dbReference>
<dbReference type="FunFam" id="3.60.15.10:FF:000029">
    <property type="entry name" value="Cyclic nucleotide-binding domain protein"/>
    <property type="match status" value="1"/>
</dbReference>
<feature type="domain" description="Cyclic nucleotide-binding" evidence="11">
    <location>
        <begin position="756"/>
        <end position="830"/>
    </location>
</feature>
<dbReference type="Pfam" id="PF23023">
    <property type="entry name" value="Anti-Pycsar_Apyc1"/>
    <property type="match status" value="1"/>
</dbReference>
<dbReference type="InterPro" id="IPR018488">
    <property type="entry name" value="cNMP-bd_CS"/>
</dbReference>
<dbReference type="SMART" id="SM00849">
    <property type="entry name" value="Lactamase_B"/>
    <property type="match status" value="1"/>
</dbReference>
<sequence length="1003" mass="111058">MPNSRPGSSSRKVVPILNPPPSSEDNGSSIVEPSSPSHSEVTSGSATPSQSQPPSENVSPSPAGMVRTLSNGIESPPGQAMTPKTMKRVTQGFDSAMLRAHFQGDDLSEGLPFMDPPLKIYNQPRGGVIIETKCGNVQFGMPPETIKDCLASGLQVPQYFVVPTVAFVRELGPNIGMNVAEFEFPAYCNFFFYRRRVTLIVASREIEKRIRKVFQETLFGPENVDVSQDFVEGTDKDKMPDMQRELNFFRVFPPGSGKLMQLEDLLEFIVFDDDGVADIVKKEEDGSESIVQLQWRVPLGTDDGEYVVVQDGFNCGIIPDGVTLPEVSLNVPKAIHDTVVFEPPLFGVTVLGSSHGFDPSGRTSGYVLWLNKRGYMIDPPPQSTAILLANNIPPSLITGVIVTHCHADHDAGTFQKILQEGRITLMTTQTIHDSFLRKYAALSGLDPKLLQKSFQFRPVKIGESIKMRGGVFKFFYSLHAIPCVGFEVFLGDKSMVFSADHMNDPEKIKILHSDGVLNDWRKDQLLSFPWHRDIILHEAGIPPIHTPMEFLASLDEDVKARLYIVHVGSNSFKPEFGLKPAPVGVENTLTLEVEKSENAAALEVLDLVTGIDLFSTLTIEHAREILQTVEIVKFKAGDYVIKKGDEGHSMMIIASGKAEVRVSMLKREDRINEERMADKKGQQSPRLGAGISKASSFKSVGRNASALSQLSIAEAEHSDSEEEEEADAEYAAKAAKYAEKDAEKDSRSDLNGVQEEIEKMGEDVQTTVKTFTTGDYFGEQALVAPDCIRSADIIAVTDMTCYQFQRQDFNWLLHGTNVVAKIERMIMARQDAVWDLIGMNSVLRLLTPTQKTQLEQRCLPKYYEQGEYVWEEGGPATIACLIDSGKFKFVTAKNKGMRRRAPSVFRHLGPPPPPQFMPGSFVGEIDALLEDKPLQTTLCAKEAGQVMLISKEDLLEFFTNAPGVLLAMLHTQFVLEEGGGKKEKPKEMKDLKRKVALEDEDED</sequence>
<dbReference type="SUPFAM" id="SSF51206">
    <property type="entry name" value="cAMP-binding domain-like"/>
    <property type="match status" value="2"/>
</dbReference>
<feature type="domain" description="Cyclic nucleotide-binding" evidence="11">
    <location>
        <begin position="613"/>
        <end position="660"/>
    </location>
</feature>
<protein>
    <recommendedName>
        <fullName evidence="11">Cyclic nucleotide-binding domain-containing protein</fullName>
    </recommendedName>
</protein>
<comment type="subcellular location">
    <subcellularLocation>
        <location evidence="2">Cytoplasm</location>
    </subcellularLocation>
</comment>
<dbReference type="InterPro" id="IPR001279">
    <property type="entry name" value="Metallo-B-lactamas"/>
</dbReference>
<dbReference type="InterPro" id="IPR014710">
    <property type="entry name" value="RmlC-like_jellyroll"/>
</dbReference>
<dbReference type="GO" id="GO:0004862">
    <property type="term" value="F:cAMP-dependent protein kinase inhibitor activity"/>
    <property type="evidence" value="ECO:0007669"/>
    <property type="project" value="TreeGrafter"/>
</dbReference>
<gene>
    <name evidence="12" type="ORF">TrCOL_g5572</name>
</gene>
<feature type="compositionally biased region" description="Basic and acidic residues" evidence="10">
    <location>
        <begin position="736"/>
        <end position="748"/>
    </location>
</feature>
<feature type="region of interest" description="Disordered" evidence="10">
    <location>
        <begin position="1"/>
        <end position="84"/>
    </location>
</feature>
<dbReference type="InterPro" id="IPR018490">
    <property type="entry name" value="cNMP-bd_dom_sf"/>
</dbReference>
<proteinExistence type="inferred from homology"/>
<dbReference type="Pfam" id="PF00027">
    <property type="entry name" value="cNMP_binding"/>
    <property type="match status" value="2"/>
</dbReference>
<evidence type="ECO:0000256" key="1">
    <source>
        <dbReference type="ARBA" id="ARBA00001946"/>
    </source>
</evidence>
<dbReference type="PROSITE" id="PS50042">
    <property type="entry name" value="CNMP_BINDING_3"/>
    <property type="match status" value="3"/>
</dbReference>
<evidence type="ECO:0000256" key="9">
    <source>
        <dbReference type="ARBA" id="ARBA00061002"/>
    </source>
</evidence>
<dbReference type="OrthoDB" id="421226at2759"/>
<evidence type="ECO:0000256" key="3">
    <source>
        <dbReference type="ARBA" id="ARBA00022490"/>
    </source>
</evidence>
<dbReference type="Gene3D" id="2.60.120.10">
    <property type="entry name" value="Jelly Rolls"/>
    <property type="match status" value="2"/>
</dbReference>
<reference evidence="13" key="1">
    <citation type="journal article" date="2023" name="Commun. Biol.">
        <title>Genome analysis of Parmales, the sister group of diatoms, reveals the evolutionary specialization of diatoms from phago-mixotrophs to photoautotrophs.</title>
        <authorList>
            <person name="Ban H."/>
            <person name="Sato S."/>
            <person name="Yoshikawa S."/>
            <person name="Yamada K."/>
            <person name="Nakamura Y."/>
            <person name="Ichinomiya M."/>
            <person name="Sato N."/>
            <person name="Blanc-Mathieu R."/>
            <person name="Endo H."/>
            <person name="Kuwata A."/>
            <person name="Ogata H."/>
        </authorList>
    </citation>
    <scope>NUCLEOTIDE SEQUENCE [LARGE SCALE GENOMIC DNA]</scope>
</reference>
<keyword evidence="3" id="KW-0963">Cytoplasm</keyword>
<evidence type="ECO:0000256" key="8">
    <source>
        <dbReference type="ARBA" id="ARBA00022842"/>
    </source>
</evidence>
<dbReference type="GO" id="GO:0034236">
    <property type="term" value="F:protein kinase A catalytic subunit binding"/>
    <property type="evidence" value="ECO:0007669"/>
    <property type="project" value="TreeGrafter"/>
</dbReference>
<feature type="compositionally biased region" description="Polar residues" evidence="10">
    <location>
        <begin position="1"/>
        <end position="11"/>
    </location>
</feature>
<dbReference type="SUPFAM" id="SSF56281">
    <property type="entry name" value="Metallo-hydrolase/oxidoreductase"/>
    <property type="match status" value="1"/>
</dbReference>
<dbReference type="GO" id="GO:0005952">
    <property type="term" value="C:cAMP-dependent protein kinase complex"/>
    <property type="evidence" value="ECO:0007669"/>
    <property type="project" value="InterPro"/>
</dbReference>
<dbReference type="GO" id="GO:0030552">
    <property type="term" value="F:cAMP binding"/>
    <property type="evidence" value="ECO:0007669"/>
    <property type="project" value="TreeGrafter"/>
</dbReference>
<evidence type="ECO:0000256" key="4">
    <source>
        <dbReference type="ARBA" id="ARBA00022723"/>
    </source>
</evidence>
<feature type="compositionally biased region" description="Low complexity" evidence="10">
    <location>
        <begin position="27"/>
        <end position="45"/>
    </location>
</feature>
<feature type="domain" description="Cyclic nucleotide-binding" evidence="11">
    <location>
        <begin position="842"/>
        <end position="958"/>
    </location>
</feature>
<feature type="region of interest" description="Disordered" evidence="10">
    <location>
        <begin position="978"/>
        <end position="1003"/>
    </location>
</feature>
<dbReference type="PANTHER" id="PTHR11635:SF152">
    <property type="entry name" value="CAMP-DEPENDENT PROTEIN KINASE TYPE I REGULATORY SUBUNIT-RELATED"/>
    <property type="match status" value="1"/>
</dbReference>
<dbReference type="PANTHER" id="PTHR11635">
    <property type="entry name" value="CAMP-DEPENDENT PROTEIN KINASE REGULATORY CHAIN"/>
    <property type="match status" value="1"/>
</dbReference>
<keyword evidence="8" id="KW-0460">Magnesium</keyword>
<evidence type="ECO:0000313" key="13">
    <source>
        <dbReference type="Proteomes" id="UP001165065"/>
    </source>
</evidence>
<dbReference type="SMART" id="SM00100">
    <property type="entry name" value="cNMP"/>
    <property type="match status" value="2"/>
</dbReference>
<evidence type="ECO:0000259" key="11">
    <source>
        <dbReference type="PROSITE" id="PS50042"/>
    </source>
</evidence>
<evidence type="ECO:0000256" key="7">
    <source>
        <dbReference type="ARBA" id="ARBA00022801"/>
    </source>
</evidence>
<comment type="cofactor">
    <cofactor evidence="1">
        <name>Mg(2+)</name>
        <dbReference type="ChEBI" id="CHEBI:18420"/>
    </cofactor>
</comment>
<accession>A0A9W7L415</accession>
<dbReference type="CDD" id="cd07738">
    <property type="entry name" value="DdPDE5-like_MBL-fold"/>
    <property type="match status" value="1"/>
</dbReference>
<feature type="region of interest" description="Disordered" evidence="10">
    <location>
        <begin position="713"/>
        <end position="749"/>
    </location>
</feature>
<name>A0A9W7L415_9STRA</name>
<evidence type="ECO:0000313" key="12">
    <source>
        <dbReference type="EMBL" id="GMI27323.1"/>
    </source>
</evidence>
<evidence type="ECO:0000256" key="5">
    <source>
        <dbReference type="ARBA" id="ARBA00022737"/>
    </source>
</evidence>
<comment type="caution">
    <text evidence="12">The sequence shown here is derived from an EMBL/GenBank/DDBJ whole genome shotgun (WGS) entry which is preliminary data.</text>
</comment>
<keyword evidence="4" id="KW-0479">Metal-binding</keyword>
<evidence type="ECO:0000256" key="2">
    <source>
        <dbReference type="ARBA" id="ARBA00004496"/>
    </source>
</evidence>
<dbReference type="InterPro" id="IPR036866">
    <property type="entry name" value="RibonucZ/Hydroxyglut_hydro"/>
</dbReference>
<keyword evidence="7" id="KW-0378">Hydrolase</keyword>
<dbReference type="EMBL" id="BRYA01000643">
    <property type="protein sequence ID" value="GMI27323.1"/>
    <property type="molecule type" value="Genomic_DNA"/>
</dbReference>
<dbReference type="InterPro" id="IPR050503">
    <property type="entry name" value="cAMP-dep_PK_reg_su-like"/>
</dbReference>
<dbReference type="GO" id="GO:0005829">
    <property type="term" value="C:cytosol"/>
    <property type="evidence" value="ECO:0007669"/>
    <property type="project" value="UniProtKB-ARBA"/>
</dbReference>
<keyword evidence="13" id="KW-1185">Reference proteome</keyword>
<dbReference type="PROSITE" id="PS00889">
    <property type="entry name" value="CNMP_BINDING_2"/>
    <property type="match status" value="1"/>
</dbReference>
<feature type="compositionally biased region" description="Basic and acidic residues" evidence="10">
    <location>
        <begin position="978"/>
        <end position="997"/>
    </location>
</feature>
<comment type="similarity">
    <text evidence="9">Belongs to the metallo-beta-lactamase superfamily. cNMP phosphodiesterase family.</text>
</comment>
<keyword evidence="6" id="KW-0547">Nucleotide-binding</keyword>
<dbReference type="Proteomes" id="UP001165065">
    <property type="component" value="Unassembled WGS sequence"/>
</dbReference>
<dbReference type="Gene3D" id="3.60.15.10">
    <property type="entry name" value="Ribonuclease Z/Hydroxyacylglutathione hydrolase-like"/>
    <property type="match status" value="1"/>
</dbReference>
<dbReference type="InterPro" id="IPR000595">
    <property type="entry name" value="cNMP-bd_dom"/>
</dbReference>
<feature type="compositionally biased region" description="Acidic residues" evidence="10">
    <location>
        <begin position="719"/>
        <end position="728"/>
    </location>
</feature>
<feature type="compositionally biased region" description="Polar residues" evidence="10">
    <location>
        <begin position="46"/>
        <end position="60"/>
    </location>
</feature>